<dbReference type="InterPro" id="IPR009836">
    <property type="entry name" value="GRDP-like"/>
</dbReference>
<dbReference type="Pfam" id="PF07173">
    <property type="entry name" value="GRDP-like"/>
    <property type="match status" value="1"/>
</dbReference>
<gene>
    <name evidence="2" type="ORF">MEDL_34366</name>
</gene>
<sequence>MTSNLRYEDIAFDMFDVDLVEAAKKQVEFLHLVDKETNLYEGEVVRQAIFRYEKFWLPLLAVNNNDHLHVAAPLDICWIWHCHMLSPLSYARDCNKIFGKILSHKLMGGQERKEGQITAEQLWNQMYPNTPFYNKDPITFEIPSDFVSCLTYDLEAAVSRQKVFYYQVSLPHYTDNKFLESSLVRYKKFLHMKRCYPDSFIVPCYDIDLIWHTHQLCPLSYKTDTVKLLGEHFNHDDSVNDRTEGSKLCQSMSETQTMWEELFNEKFTNIASMYRGLPPNGKLNNVSKDVVFQSSHKLANLEIQSIDVVRESANSMKKKICGVKLCTEFTSGIRIDLLKLKKPTKENRWTKETHNISVFDIDSRFCDIITVKVKQSGKIGIFKENVKGCMEMNPLLAKCMTMDEKIYEDTIVNLSDGSLLEIKYGITVTSLSTCVLTLHMGNFESCVMPEYIEQLWGPVTLPRLPEGTDNVCSVASHKIVNMTGAVTFTCRIIHSIPLLMSAIHVFCKDKLSVVCQLIGSDQLPVYSQVADYKKCVTLDPVKFERSILIKNNDGDWGIALGQWSGFRRGKSGGISGDPGHLKVKLYKMANKSWIDLDLRNSYSLGSYKFTIDDTEVDLVNGTIMTKPDSKTIAEHIAVSFSVSLLHVLCQPHQNDWEPGQENKVVLRGCRRIQTLNVGKVTMFTAAGMAIATPSNHHIRKKYGRRYYPCYMGGATVLYLGDSSESDWGIDLDGCGNGCGYGFGSDCNADGDVNGDADGGDGVRGNGNGGDGDGGGCGGCGGCGGGDGFDGGGGDGGGWDFGGDGGGWDSGGGGDGGGWGGGGWGGDSGGGGDGGGGDGGGWWLWRGRMWGLWRLNTENEQIILLLLIVE</sequence>
<dbReference type="AlphaFoldDB" id="A0A8S3SW03"/>
<evidence type="ECO:0000313" key="3">
    <source>
        <dbReference type="Proteomes" id="UP000683360"/>
    </source>
</evidence>
<evidence type="ECO:0000256" key="1">
    <source>
        <dbReference type="SAM" id="MobiDB-lite"/>
    </source>
</evidence>
<keyword evidence="3" id="KW-1185">Reference proteome</keyword>
<proteinExistence type="predicted"/>
<evidence type="ECO:0000313" key="2">
    <source>
        <dbReference type="EMBL" id="CAG2220912.1"/>
    </source>
</evidence>
<dbReference type="PANTHER" id="PTHR34365:SF7">
    <property type="entry name" value="GLYCINE-RICH DOMAIN-CONTAINING PROTEIN 1"/>
    <property type="match status" value="1"/>
</dbReference>
<accession>A0A8S3SW03</accession>
<dbReference type="EMBL" id="CAJPWZ010001673">
    <property type="protein sequence ID" value="CAG2220912.1"/>
    <property type="molecule type" value="Genomic_DNA"/>
</dbReference>
<reference evidence="2" key="1">
    <citation type="submission" date="2021-03" db="EMBL/GenBank/DDBJ databases">
        <authorList>
            <person name="Bekaert M."/>
        </authorList>
    </citation>
    <scope>NUCLEOTIDE SEQUENCE</scope>
</reference>
<dbReference type="PANTHER" id="PTHR34365">
    <property type="entry name" value="ENOLASE (DUF1399)"/>
    <property type="match status" value="1"/>
</dbReference>
<dbReference type="OrthoDB" id="2684236at2759"/>
<dbReference type="Proteomes" id="UP000683360">
    <property type="component" value="Unassembled WGS sequence"/>
</dbReference>
<name>A0A8S3SW03_MYTED</name>
<organism evidence="2 3">
    <name type="scientific">Mytilus edulis</name>
    <name type="common">Blue mussel</name>
    <dbReference type="NCBI Taxonomy" id="6550"/>
    <lineage>
        <taxon>Eukaryota</taxon>
        <taxon>Metazoa</taxon>
        <taxon>Spiralia</taxon>
        <taxon>Lophotrochozoa</taxon>
        <taxon>Mollusca</taxon>
        <taxon>Bivalvia</taxon>
        <taxon>Autobranchia</taxon>
        <taxon>Pteriomorphia</taxon>
        <taxon>Mytilida</taxon>
        <taxon>Mytiloidea</taxon>
        <taxon>Mytilidae</taxon>
        <taxon>Mytilinae</taxon>
        <taxon>Mytilus</taxon>
    </lineage>
</organism>
<protein>
    <submittedName>
        <fullName evidence="2">Uncharacterized protein</fullName>
    </submittedName>
</protein>
<feature type="region of interest" description="Disordered" evidence="1">
    <location>
        <begin position="793"/>
        <end position="835"/>
    </location>
</feature>
<comment type="caution">
    <text evidence="2">The sequence shown here is derived from an EMBL/GenBank/DDBJ whole genome shotgun (WGS) entry which is preliminary data.</text>
</comment>